<proteinExistence type="predicted"/>
<reference evidence="1 2" key="1">
    <citation type="submission" date="2024-06" db="EMBL/GenBank/DDBJ databases">
        <title>Genomic Encyclopedia of Type Strains, Phase IV (KMG-IV): sequencing the most valuable type-strain genomes for metagenomic binning, comparative biology and taxonomic classification.</title>
        <authorList>
            <person name="Goeker M."/>
        </authorList>
    </citation>
    <scope>NUCLEOTIDE SEQUENCE [LARGE SCALE GENOMIC DNA]</scope>
    <source>
        <strain evidence="1 2">DSM 21460</strain>
    </source>
</reference>
<gene>
    <name evidence="1" type="ORF">ABID14_000514</name>
</gene>
<comment type="caution">
    <text evidence="1">The sequence shown here is derived from an EMBL/GenBank/DDBJ whole genome shotgun (WGS) entry which is preliminary data.</text>
</comment>
<evidence type="ECO:0000313" key="1">
    <source>
        <dbReference type="EMBL" id="MET3616889.1"/>
    </source>
</evidence>
<sequence>MKKHISIMLLLTLILIPSIILAKEDKDLKDNKVNKIVTVGYSLKDKEKIFGDKSLDEIDQILKQKCKEIMEDDGKYKVKATSNNLRDEDLIISVYYPERDLNEDDITTNVYSKSNILPLEIHFVK</sequence>
<dbReference type="RefSeq" id="WP_354366895.1">
    <property type="nucleotide sequence ID" value="NZ_JBEPMA010000002.1"/>
</dbReference>
<protein>
    <submittedName>
        <fullName evidence="1">Uncharacterized protein</fullName>
    </submittedName>
</protein>
<keyword evidence="2" id="KW-1185">Reference proteome</keyword>
<dbReference type="EMBL" id="JBEPMA010000002">
    <property type="protein sequence ID" value="MET3616889.1"/>
    <property type="molecule type" value="Genomic_DNA"/>
</dbReference>
<name>A0ABV2J7Y6_9FIRM</name>
<evidence type="ECO:0000313" key="2">
    <source>
        <dbReference type="Proteomes" id="UP001549162"/>
    </source>
</evidence>
<organism evidence="1 2">
    <name type="scientific">Peptoniphilus olsenii</name>
    <dbReference type="NCBI Taxonomy" id="411570"/>
    <lineage>
        <taxon>Bacteria</taxon>
        <taxon>Bacillati</taxon>
        <taxon>Bacillota</taxon>
        <taxon>Tissierellia</taxon>
        <taxon>Tissierellales</taxon>
        <taxon>Peptoniphilaceae</taxon>
        <taxon>Peptoniphilus</taxon>
    </lineage>
</organism>
<dbReference type="Proteomes" id="UP001549162">
    <property type="component" value="Unassembled WGS sequence"/>
</dbReference>
<accession>A0ABV2J7Y6</accession>